<comment type="caution">
    <text evidence="2">The sequence shown here is derived from an EMBL/GenBank/DDBJ whole genome shotgun (WGS) entry which is preliminary data.</text>
</comment>
<evidence type="ECO:0000256" key="1">
    <source>
        <dbReference type="SAM" id="Phobius"/>
    </source>
</evidence>
<feature type="transmembrane region" description="Helical" evidence="1">
    <location>
        <begin position="7"/>
        <end position="25"/>
    </location>
</feature>
<dbReference type="Proteomes" id="UP000013996">
    <property type="component" value="Unassembled WGS sequence"/>
</dbReference>
<proteinExistence type="predicted"/>
<name>A0A5E8HDZ6_9LEPT</name>
<keyword evidence="1" id="KW-0812">Transmembrane</keyword>
<gene>
    <name evidence="2" type="ORF">LEP1GSC202_0739</name>
</gene>
<keyword evidence="1" id="KW-1133">Transmembrane helix</keyword>
<protein>
    <submittedName>
        <fullName evidence="2">Uncharacterized protein</fullName>
    </submittedName>
</protein>
<reference evidence="2 3" key="1">
    <citation type="submission" date="2013-04" db="EMBL/GenBank/DDBJ databases">
        <authorList>
            <person name="Harkins D.M."/>
            <person name="Durkin A.S."/>
            <person name="Brinkac L.M."/>
            <person name="Haft D.H."/>
            <person name="Selengut J.D."/>
            <person name="Sanka R."/>
            <person name="DePew J."/>
            <person name="Purushe J."/>
            <person name="Hartskeerl R.A."/>
            <person name="Ahmed A."/>
            <person name="van der Linden H."/>
            <person name="Goris M.G.A."/>
            <person name="Vinetz J.M."/>
            <person name="Sutton G.G."/>
            <person name="Nierman W.C."/>
            <person name="Fouts D.E."/>
        </authorList>
    </citation>
    <scope>NUCLEOTIDE SEQUENCE [LARGE SCALE GENOMIC DNA]</scope>
    <source>
        <strain evidence="2 3">Sao Paulo</strain>
    </source>
</reference>
<evidence type="ECO:0000313" key="2">
    <source>
        <dbReference type="EMBL" id="EOQ89023.1"/>
    </source>
</evidence>
<accession>A0A5E8HDZ6</accession>
<evidence type="ECO:0000313" key="3">
    <source>
        <dbReference type="Proteomes" id="UP000013996"/>
    </source>
</evidence>
<dbReference type="STRING" id="1249483.LEP1GSC202_0739"/>
<keyword evidence="1" id="KW-0472">Membrane</keyword>
<dbReference type="AlphaFoldDB" id="A0A5E8HDZ6"/>
<organism evidence="2 3">
    <name type="scientific">Leptospira yanagawae serovar Saopaulo str. Sao Paulo = ATCC 700523</name>
    <dbReference type="NCBI Taxonomy" id="1249483"/>
    <lineage>
        <taxon>Bacteria</taxon>
        <taxon>Pseudomonadati</taxon>
        <taxon>Spirochaetota</taxon>
        <taxon>Spirochaetia</taxon>
        <taxon>Leptospirales</taxon>
        <taxon>Leptospiraceae</taxon>
        <taxon>Leptospira</taxon>
    </lineage>
</organism>
<dbReference type="EMBL" id="AOGX02000015">
    <property type="protein sequence ID" value="EOQ89023.1"/>
    <property type="molecule type" value="Genomic_DNA"/>
</dbReference>
<sequence>MPIIEKIFGIGIFLYFLNVFFVLKFDSDIWNLFYVAKSEEERYETFHCSRHIISFNSMYFLANSRATCQTNGNWECLRI</sequence>